<feature type="signal peptide" evidence="6">
    <location>
        <begin position="1"/>
        <end position="21"/>
    </location>
</feature>
<sequence>MKIIKYIAIVLLLSSAMTSCLEETPYGTYSNKTFYKTEADAESALMYAYVPLNYIEYCGRFLFYLGDVPTNQYKSYGKADESPLFQWDVQPTSDEVLYFFKTAYIGLARANSVVDNVEKMTDISESARNRILGEAHFLRAFNHFMLVINFGSVPIRSHTVESVSDSYADFAPISEVWSFIISELETAIDLLPVQKRQGRADKVAAQALMSRVYLYLASSKASGAPGYEWVSDAEKMYENAASYADAVLNGQSTYMLDPDLGNIYDVEHQADGTEHIFITSMNREASGMEGTYSQLPQLFCIQTSDYVYISKSLKPTPGGEVMKVLNDPTTYQVMRVDNEFRDTYEEDDLRKQLMVTVIYNSEGQEIARYDPSNLTSSDNLVNKFFYPFCRKYTDPYSNSNRTSANVYLIRMGEVALNYAEAAGPTEEGYKWVNEVRKRAGLQELPKGLGVEEFREAVIQERIKELAFEGHGLYDLRRLKRVDEEHITNKNFQPKYAYFYPAPQRESDLNPQQ</sequence>
<dbReference type="GO" id="GO:0009279">
    <property type="term" value="C:cell outer membrane"/>
    <property type="evidence" value="ECO:0007669"/>
    <property type="project" value="UniProtKB-SubCell"/>
</dbReference>
<evidence type="ECO:0000259" key="7">
    <source>
        <dbReference type="Pfam" id="PF07980"/>
    </source>
</evidence>
<comment type="similarity">
    <text evidence="2">Belongs to the SusD family.</text>
</comment>
<evidence type="ECO:0000256" key="4">
    <source>
        <dbReference type="ARBA" id="ARBA00023136"/>
    </source>
</evidence>
<evidence type="ECO:0000313" key="9">
    <source>
        <dbReference type="EMBL" id="MBO8455246.1"/>
    </source>
</evidence>
<feature type="domain" description="SusD-like N-terminal" evidence="8">
    <location>
        <begin position="86"/>
        <end position="214"/>
    </location>
</feature>
<evidence type="ECO:0000313" key="10">
    <source>
        <dbReference type="Proteomes" id="UP000823617"/>
    </source>
</evidence>
<dbReference type="Pfam" id="PF07980">
    <property type="entry name" value="SusD_RagB"/>
    <property type="match status" value="1"/>
</dbReference>
<dbReference type="Pfam" id="PF14322">
    <property type="entry name" value="SusD-like_3"/>
    <property type="match status" value="1"/>
</dbReference>
<proteinExistence type="inferred from homology"/>
<keyword evidence="4" id="KW-0472">Membrane</keyword>
<comment type="subcellular location">
    <subcellularLocation>
        <location evidence="1">Cell outer membrane</location>
    </subcellularLocation>
</comment>
<reference evidence="9" key="1">
    <citation type="submission" date="2020-10" db="EMBL/GenBank/DDBJ databases">
        <authorList>
            <person name="Gilroy R."/>
        </authorList>
    </citation>
    <scope>NUCLEOTIDE SEQUENCE</scope>
    <source>
        <strain evidence="9">B1-3475</strain>
    </source>
</reference>
<dbReference type="SUPFAM" id="SSF48452">
    <property type="entry name" value="TPR-like"/>
    <property type="match status" value="1"/>
</dbReference>
<dbReference type="AlphaFoldDB" id="A0A9D9HK08"/>
<organism evidence="9 10">
    <name type="scientific">Candidatus Cryptobacteroides intestinigallinarum</name>
    <dbReference type="NCBI Taxonomy" id="2840767"/>
    <lineage>
        <taxon>Bacteria</taxon>
        <taxon>Pseudomonadati</taxon>
        <taxon>Bacteroidota</taxon>
        <taxon>Bacteroidia</taxon>
        <taxon>Bacteroidales</taxon>
        <taxon>Candidatus Cryptobacteroides</taxon>
    </lineage>
</organism>
<evidence type="ECO:0000256" key="3">
    <source>
        <dbReference type="ARBA" id="ARBA00022729"/>
    </source>
</evidence>
<evidence type="ECO:0000259" key="8">
    <source>
        <dbReference type="Pfam" id="PF14322"/>
    </source>
</evidence>
<name>A0A9D9HK08_9BACT</name>
<dbReference type="PROSITE" id="PS51257">
    <property type="entry name" value="PROKAR_LIPOPROTEIN"/>
    <property type="match status" value="1"/>
</dbReference>
<dbReference type="InterPro" id="IPR033985">
    <property type="entry name" value="SusD-like_N"/>
</dbReference>
<reference evidence="9" key="2">
    <citation type="journal article" date="2021" name="PeerJ">
        <title>Extensive microbial diversity within the chicken gut microbiome revealed by metagenomics and culture.</title>
        <authorList>
            <person name="Gilroy R."/>
            <person name="Ravi A."/>
            <person name="Getino M."/>
            <person name="Pursley I."/>
            <person name="Horton D.L."/>
            <person name="Alikhan N.F."/>
            <person name="Baker D."/>
            <person name="Gharbi K."/>
            <person name="Hall N."/>
            <person name="Watson M."/>
            <person name="Adriaenssens E.M."/>
            <person name="Foster-Nyarko E."/>
            <person name="Jarju S."/>
            <person name="Secka A."/>
            <person name="Antonio M."/>
            <person name="Oren A."/>
            <person name="Chaudhuri R.R."/>
            <person name="La Ragione R."/>
            <person name="Hildebrand F."/>
            <person name="Pallen M.J."/>
        </authorList>
    </citation>
    <scope>NUCLEOTIDE SEQUENCE</scope>
    <source>
        <strain evidence="9">B1-3475</strain>
    </source>
</reference>
<accession>A0A9D9HK08</accession>
<evidence type="ECO:0000256" key="5">
    <source>
        <dbReference type="ARBA" id="ARBA00023237"/>
    </source>
</evidence>
<feature type="domain" description="RagB/SusD" evidence="7">
    <location>
        <begin position="367"/>
        <end position="503"/>
    </location>
</feature>
<protein>
    <submittedName>
        <fullName evidence="9">RagB/SusD family nutrient uptake outer membrane protein</fullName>
    </submittedName>
</protein>
<evidence type="ECO:0000256" key="6">
    <source>
        <dbReference type="SAM" id="SignalP"/>
    </source>
</evidence>
<gene>
    <name evidence="9" type="ORF">IAC08_02430</name>
</gene>
<evidence type="ECO:0000256" key="1">
    <source>
        <dbReference type="ARBA" id="ARBA00004442"/>
    </source>
</evidence>
<dbReference type="Gene3D" id="1.25.40.390">
    <property type="match status" value="1"/>
</dbReference>
<feature type="chain" id="PRO_5038724322" evidence="6">
    <location>
        <begin position="22"/>
        <end position="512"/>
    </location>
</feature>
<dbReference type="InterPro" id="IPR011990">
    <property type="entry name" value="TPR-like_helical_dom_sf"/>
</dbReference>
<dbReference type="EMBL" id="JADIMK010000019">
    <property type="protein sequence ID" value="MBO8455246.1"/>
    <property type="molecule type" value="Genomic_DNA"/>
</dbReference>
<comment type="caution">
    <text evidence="9">The sequence shown here is derived from an EMBL/GenBank/DDBJ whole genome shotgun (WGS) entry which is preliminary data.</text>
</comment>
<dbReference type="Proteomes" id="UP000823617">
    <property type="component" value="Unassembled WGS sequence"/>
</dbReference>
<keyword evidence="5" id="KW-0998">Cell outer membrane</keyword>
<evidence type="ECO:0000256" key="2">
    <source>
        <dbReference type="ARBA" id="ARBA00006275"/>
    </source>
</evidence>
<keyword evidence="3 6" id="KW-0732">Signal</keyword>
<dbReference type="InterPro" id="IPR012944">
    <property type="entry name" value="SusD_RagB_dom"/>
</dbReference>